<sequence>MSTIDSTVVLLTCSDDGQARPLGVNSSGLVAGVPEVALPTRPDRTAVDPVLAEHEPQRVVVAGTDSDLAAVLTRLLRTDRLGVEVAYLPTARSAATAAWGLPTGENALRLALTGAASPVPLVRDDAGGVLVGRAEIHDLAGECYCDSVLVLRGRTRRLVVTPGPAGIAVRAGWTGRTPDGRERAVAPRAPHGRGSALGRAVQVGCEPATVINDGVAHPRQVPRWTWYRHTQDWLLVRPLRVTAGKSRNIVDPSR</sequence>
<dbReference type="Proteomes" id="UP001597114">
    <property type="component" value="Unassembled WGS sequence"/>
</dbReference>
<dbReference type="RefSeq" id="WP_344720132.1">
    <property type="nucleotide sequence ID" value="NZ_BAAAUS010000006.1"/>
</dbReference>
<protein>
    <recommendedName>
        <fullName evidence="4">DAGKc domain-containing protein</fullName>
    </recommendedName>
</protein>
<comment type="caution">
    <text evidence="2">The sequence shown here is derived from an EMBL/GenBank/DDBJ whole genome shotgun (WGS) entry which is preliminary data.</text>
</comment>
<dbReference type="EMBL" id="JBHUCO010000012">
    <property type="protein sequence ID" value="MFD1518058.1"/>
    <property type="molecule type" value="Genomic_DNA"/>
</dbReference>
<organism evidence="2 3">
    <name type="scientific">Pseudonocardia yunnanensis</name>
    <dbReference type="NCBI Taxonomy" id="58107"/>
    <lineage>
        <taxon>Bacteria</taxon>
        <taxon>Bacillati</taxon>
        <taxon>Actinomycetota</taxon>
        <taxon>Actinomycetes</taxon>
        <taxon>Pseudonocardiales</taxon>
        <taxon>Pseudonocardiaceae</taxon>
        <taxon>Pseudonocardia</taxon>
    </lineage>
</organism>
<feature type="region of interest" description="Disordered" evidence="1">
    <location>
        <begin position="174"/>
        <end position="197"/>
    </location>
</feature>
<gene>
    <name evidence="2" type="ORF">ACFSJD_11195</name>
</gene>
<evidence type="ECO:0000313" key="3">
    <source>
        <dbReference type="Proteomes" id="UP001597114"/>
    </source>
</evidence>
<reference evidence="3" key="1">
    <citation type="journal article" date="2019" name="Int. J. Syst. Evol. Microbiol.">
        <title>The Global Catalogue of Microorganisms (GCM) 10K type strain sequencing project: providing services to taxonomists for standard genome sequencing and annotation.</title>
        <authorList>
            <consortium name="The Broad Institute Genomics Platform"/>
            <consortium name="The Broad Institute Genome Sequencing Center for Infectious Disease"/>
            <person name="Wu L."/>
            <person name="Ma J."/>
        </authorList>
    </citation>
    <scope>NUCLEOTIDE SEQUENCE [LARGE SCALE GENOMIC DNA]</scope>
    <source>
        <strain evidence="3">CCM 7043</strain>
    </source>
</reference>
<evidence type="ECO:0000313" key="2">
    <source>
        <dbReference type="EMBL" id="MFD1518058.1"/>
    </source>
</evidence>
<evidence type="ECO:0000256" key="1">
    <source>
        <dbReference type="SAM" id="MobiDB-lite"/>
    </source>
</evidence>
<evidence type="ECO:0008006" key="4">
    <source>
        <dbReference type="Google" id="ProtNLM"/>
    </source>
</evidence>
<keyword evidence="3" id="KW-1185">Reference proteome</keyword>
<accession>A0ABW4ET76</accession>
<proteinExistence type="predicted"/>
<name>A0ABW4ET76_9PSEU</name>